<accession>A0ABW1TDZ6</accession>
<proteinExistence type="predicted"/>
<gene>
    <name evidence="2" type="ORF">ACFP1C_02955</name>
</gene>
<reference evidence="3" key="1">
    <citation type="journal article" date="2019" name="Int. J. Syst. Evol. Microbiol.">
        <title>The Global Catalogue of Microorganisms (GCM) 10K type strain sequencing project: providing services to taxonomists for standard genome sequencing and annotation.</title>
        <authorList>
            <consortium name="The Broad Institute Genomics Platform"/>
            <consortium name="The Broad Institute Genome Sequencing Center for Infectious Disease"/>
            <person name="Wu L."/>
            <person name="Ma J."/>
        </authorList>
    </citation>
    <scope>NUCLEOTIDE SEQUENCE [LARGE SCALE GENOMIC DNA]</scope>
    <source>
        <strain evidence="3">CCM 8908</strain>
    </source>
</reference>
<evidence type="ECO:0000256" key="1">
    <source>
        <dbReference type="SAM" id="MobiDB-lite"/>
    </source>
</evidence>
<evidence type="ECO:0000313" key="2">
    <source>
        <dbReference type="EMBL" id="MFC6259895.1"/>
    </source>
</evidence>
<dbReference type="EMBL" id="JBHSSI010000022">
    <property type="protein sequence ID" value="MFC6259895.1"/>
    <property type="molecule type" value="Genomic_DNA"/>
</dbReference>
<protein>
    <submittedName>
        <fullName evidence="2">Uncharacterized protein</fullName>
    </submittedName>
</protein>
<name>A0ABW1TDZ6_9LACO</name>
<sequence>MMLGVLAFNALDGKGQAESATSGNGTGRRHYDSRSLANYRDYDGFNSVSFSQAKTVSQ</sequence>
<keyword evidence="3" id="KW-1185">Reference proteome</keyword>
<organism evidence="2 3">
    <name type="scientific">Levilactobacillus fujinensis</name>
    <dbReference type="NCBI Taxonomy" id="2486024"/>
    <lineage>
        <taxon>Bacteria</taxon>
        <taxon>Bacillati</taxon>
        <taxon>Bacillota</taxon>
        <taxon>Bacilli</taxon>
        <taxon>Lactobacillales</taxon>
        <taxon>Lactobacillaceae</taxon>
        <taxon>Levilactobacillus</taxon>
    </lineage>
</organism>
<comment type="caution">
    <text evidence="2">The sequence shown here is derived from an EMBL/GenBank/DDBJ whole genome shotgun (WGS) entry which is preliminary data.</text>
</comment>
<feature type="region of interest" description="Disordered" evidence="1">
    <location>
        <begin position="13"/>
        <end position="32"/>
    </location>
</feature>
<dbReference type="Proteomes" id="UP001596283">
    <property type="component" value="Unassembled WGS sequence"/>
</dbReference>
<dbReference type="RefSeq" id="WP_382333224.1">
    <property type="nucleotide sequence ID" value="NZ_JBHSSI010000022.1"/>
</dbReference>
<evidence type="ECO:0000313" key="3">
    <source>
        <dbReference type="Proteomes" id="UP001596283"/>
    </source>
</evidence>